<organism evidence="1 2">
    <name type="scientific">Nemorincola caseinilytica</name>
    <dbReference type="NCBI Taxonomy" id="2054315"/>
    <lineage>
        <taxon>Bacteria</taxon>
        <taxon>Pseudomonadati</taxon>
        <taxon>Bacteroidota</taxon>
        <taxon>Chitinophagia</taxon>
        <taxon>Chitinophagales</taxon>
        <taxon>Chitinophagaceae</taxon>
        <taxon>Nemorincola</taxon>
    </lineage>
</organism>
<dbReference type="EMBL" id="BAABFA010000024">
    <property type="protein sequence ID" value="GAA4470229.1"/>
    <property type="molecule type" value="Genomic_DNA"/>
</dbReference>
<evidence type="ECO:0000313" key="1">
    <source>
        <dbReference type="EMBL" id="GAA4470229.1"/>
    </source>
</evidence>
<accession>A0ABP8NSA7</accession>
<reference evidence="2" key="1">
    <citation type="journal article" date="2019" name="Int. J. Syst. Evol. Microbiol.">
        <title>The Global Catalogue of Microorganisms (GCM) 10K type strain sequencing project: providing services to taxonomists for standard genome sequencing and annotation.</title>
        <authorList>
            <consortium name="The Broad Institute Genomics Platform"/>
            <consortium name="The Broad Institute Genome Sequencing Center for Infectious Disease"/>
            <person name="Wu L."/>
            <person name="Ma J."/>
        </authorList>
    </citation>
    <scope>NUCLEOTIDE SEQUENCE [LARGE SCALE GENOMIC DNA]</scope>
    <source>
        <strain evidence="2">JCM 32105</strain>
    </source>
</reference>
<evidence type="ECO:0008006" key="3">
    <source>
        <dbReference type="Google" id="ProtNLM"/>
    </source>
</evidence>
<dbReference type="Proteomes" id="UP001500067">
    <property type="component" value="Unassembled WGS sequence"/>
</dbReference>
<dbReference type="RefSeq" id="WP_345085363.1">
    <property type="nucleotide sequence ID" value="NZ_BAABFA010000024.1"/>
</dbReference>
<protein>
    <recommendedName>
        <fullName evidence="3">Secreted protein</fullName>
    </recommendedName>
</protein>
<sequence>MINILLLLYFFCAPYNNEVPVKYLCQQPLDAQPMVEADAHLQGLWKLNEDTNAHNYFVVERDGNYRLNVTYMTVVVTTVGWNMPKVTSRK</sequence>
<evidence type="ECO:0000313" key="2">
    <source>
        <dbReference type="Proteomes" id="UP001500067"/>
    </source>
</evidence>
<keyword evidence="2" id="KW-1185">Reference proteome</keyword>
<name>A0ABP8NSA7_9BACT</name>
<proteinExistence type="predicted"/>
<comment type="caution">
    <text evidence="1">The sequence shown here is derived from an EMBL/GenBank/DDBJ whole genome shotgun (WGS) entry which is preliminary data.</text>
</comment>
<gene>
    <name evidence="1" type="ORF">GCM10023093_31130</name>
</gene>